<reference evidence="3" key="2">
    <citation type="submission" date="2023-05" db="EMBL/GenBank/DDBJ databases">
        <authorList>
            <consortium name="Lawrence Berkeley National Laboratory"/>
            <person name="Steindorff A."/>
            <person name="Hensen N."/>
            <person name="Bonometti L."/>
            <person name="Westerberg I."/>
            <person name="Brannstrom I.O."/>
            <person name="Guillou S."/>
            <person name="Cros-Aarteil S."/>
            <person name="Calhoun S."/>
            <person name="Haridas S."/>
            <person name="Kuo A."/>
            <person name="Mondo S."/>
            <person name="Pangilinan J."/>
            <person name="Riley R."/>
            <person name="Labutti K."/>
            <person name="Andreopoulos B."/>
            <person name="Lipzen A."/>
            <person name="Chen C."/>
            <person name="Yanf M."/>
            <person name="Daum C."/>
            <person name="Ng V."/>
            <person name="Clum A."/>
            <person name="Ohm R."/>
            <person name="Martin F."/>
            <person name="Silar P."/>
            <person name="Natvig D."/>
            <person name="Lalanne C."/>
            <person name="Gautier V."/>
            <person name="Ament-Velasquez S.L."/>
            <person name="Kruys A."/>
            <person name="Hutchinson M.I."/>
            <person name="Powell A.J."/>
            <person name="Barry K."/>
            <person name="Miller A.N."/>
            <person name="Grigoriev I.V."/>
            <person name="Debuchy R."/>
            <person name="Gladieux P."/>
            <person name="Thoren M.H."/>
            <person name="Johannesson H."/>
        </authorList>
    </citation>
    <scope>NUCLEOTIDE SEQUENCE</scope>
    <source>
        <strain evidence="3">CBS 359.72</strain>
    </source>
</reference>
<accession>A0AAN7HIQ8</accession>
<feature type="compositionally biased region" description="Low complexity" evidence="1">
    <location>
        <begin position="543"/>
        <end position="553"/>
    </location>
</feature>
<protein>
    <submittedName>
        <fullName evidence="3">Uncharacterized protein</fullName>
    </submittedName>
</protein>
<keyword evidence="2" id="KW-0812">Transmembrane</keyword>
<dbReference type="AlphaFoldDB" id="A0AAN7HIQ8"/>
<feature type="region of interest" description="Disordered" evidence="1">
    <location>
        <begin position="400"/>
        <end position="426"/>
    </location>
</feature>
<keyword evidence="4" id="KW-1185">Reference proteome</keyword>
<reference evidence="3" key="1">
    <citation type="journal article" date="2023" name="Mol. Phylogenet. Evol.">
        <title>Genome-scale phylogeny and comparative genomics of the fungal order Sordariales.</title>
        <authorList>
            <person name="Hensen N."/>
            <person name="Bonometti L."/>
            <person name="Westerberg I."/>
            <person name="Brannstrom I.O."/>
            <person name="Guillou S."/>
            <person name="Cros-Aarteil S."/>
            <person name="Calhoun S."/>
            <person name="Haridas S."/>
            <person name="Kuo A."/>
            <person name="Mondo S."/>
            <person name="Pangilinan J."/>
            <person name="Riley R."/>
            <person name="LaButti K."/>
            <person name="Andreopoulos B."/>
            <person name="Lipzen A."/>
            <person name="Chen C."/>
            <person name="Yan M."/>
            <person name="Daum C."/>
            <person name="Ng V."/>
            <person name="Clum A."/>
            <person name="Steindorff A."/>
            <person name="Ohm R.A."/>
            <person name="Martin F."/>
            <person name="Silar P."/>
            <person name="Natvig D.O."/>
            <person name="Lalanne C."/>
            <person name="Gautier V."/>
            <person name="Ament-Velasquez S.L."/>
            <person name="Kruys A."/>
            <person name="Hutchinson M.I."/>
            <person name="Powell A.J."/>
            <person name="Barry K."/>
            <person name="Miller A.N."/>
            <person name="Grigoriev I.V."/>
            <person name="Debuchy R."/>
            <person name="Gladieux P."/>
            <person name="Hiltunen Thoren M."/>
            <person name="Johannesson H."/>
        </authorList>
    </citation>
    <scope>NUCLEOTIDE SEQUENCE</scope>
    <source>
        <strain evidence="3">CBS 359.72</strain>
    </source>
</reference>
<feature type="transmembrane region" description="Helical" evidence="2">
    <location>
        <begin position="462"/>
        <end position="481"/>
    </location>
</feature>
<keyword evidence="2" id="KW-1133">Transmembrane helix</keyword>
<feature type="compositionally biased region" description="Basic residues" evidence="1">
    <location>
        <begin position="413"/>
        <end position="422"/>
    </location>
</feature>
<keyword evidence="2" id="KW-0472">Membrane</keyword>
<feature type="compositionally biased region" description="Low complexity" evidence="1">
    <location>
        <begin position="1"/>
        <end position="14"/>
    </location>
</feature>
<feature type="compositionally biased region" description="Low complexity" evidence="1">
    <location>
        <begin position="21"/>
        <end position="33"/>
    </location>
</feature>
<organism evidence="3 4">
    <name type="scientific">Corynascus novoguineensis</name>
    <dbReference type="NCBI Taxonomy" id="1126955"/>
    <lineage>
        <taxon>Eukaryota</taxon>
        <taxon>Fungi</taxon>
        <taxon>Dikarya</taxon>
        <taxon>Ascomycota</taxon>
        <taxon>Pezizomycotina</taxon>
        <taxon>Sordariomycetes</taxon>
        <taxon>Sordariomycetidae</taxon>
        <taxon>Sordariales</taxon>
        <taxon>Chaetomiaceae</taxon>
        <taxon>Corynascus</taxon>
    </lineage>
</organism>
<dbReference type="EMBL" id="MU857660">
    <property type="protein sequence ID" value="KAK4247127.1"/>
    <property type="molecule type" value="Genomic_DNA"/>
</dbReference>
<feature type="transmembrane region" description="Helical" evidence="2">
    <location>
        <begin position="493"/>
        <end position="512"/>
    </location>
</feature>
<dbReference type="Proteomes" id="UP001303647">
    <property type="component" value="Unassembled WGS sequence"/>
</dbReference>
<evidence type="ECO:0000313" key="4">
    <source>
        <dbReference type="Proteomes" id="UP001303647"/>
    </source>
</evidence>
<gene>
    <name evidence="3" type="ORF">C7999DRAFT_14802</name>
</gene>
<evidence type="ECO:0000313" key="3">
    <source>
        <dbReference type="EMBL" id="KAK4247127.1"/>
    </source>
</evidence>
<evidence type="ECO:0000256" key="1">
    <source>
        <dbReference type="SAM" id="MobiDB-lite"/>
    </source>
</evidence>
<feature type="region of interest" description="Disordered" evidence="1">
    <location>
        <begin position="1"/>
        <end position="33"/>
    </location>
</feature>
<comment type="caution">
    <text evidence="3">The sequence shown here is derived from an EMBL/GenBank/DDBJ whole genome shotgun (WGS) entry which is preliminary data.</text>
</comment>
<proteinExistence type="predicted"/>
<evidence type="ECO:0000256" key="2">
    <source>
        <dbReference type="SAM" id="Phobius"/>
    </source>
</evidence>
<feature type="region of interest" description="Disordered" evidence="1">
    <location>
        <begin position="531"/>
        <end position="568"/>
    </location>
</feature>
<sequence>MSSSSHPPSASISHFDPHPPSSSSSSPSPKLNTTIATTNINTIVPLSPLKHSCLPFRKPPTLLEFTLENLDREPEQEHVALPTTTKTMTRTTDSNEEPTRHQHPHHALLVVRGLPEDVVDAATAEGLVPREHPSFVRDCLARRRPWRRAVADSFDSLMGLGRGRCRGWEEKDTGIKRSVDGGRGRGHVWEYPEVVELEAGWCPFDWKVAEVDVGRAPPVVMALGDGSGGQKEQRGQRREGRKFGVMFCRAGLWLGEEKSVLFLERDQWKGDGQGVRKVRRGVDVVVGEAGTEEKEIMERLEDILVEILGSVLDPIEMLPAVVAEAVYQQWLLLFDFLEPHPRCPLDETTAACYMQMMRSLELNDEAGNEMVWRDLITRLQRRIQLLSALQIVSPGTNHTTGPCTALAPTMPKKTTKRPNTPRRRIDGQKDKLTNFNLAKHPCRQFANPRKAFDENQRALDRLSYLAGVLIPLPIVSGILSMGDVYGPGGSRFYVFWAVAGPLAGLTLLLIYADTIRKAEVWVEIASDHVMPSPGGKRAGEDSGGSSSRSNGENIDGEKPSSGLPNHSVPVVADHEAEERSIDMPATIADPAMSVASEDENWLPRRRWSMGWVQVPRVILERPADGSKPRAWRREQLGWSGAIMTILYRKFRDGRDVPEGVAACEKPGLRKTNSY</sequence>
<name>A0AAN7HIQ8_9PEZI</name>